<dbReference type="KEGG" id="prel:PRELSG_0604700"/>
<reference evidence="1 2" key="1">
    <citation type="submission" date="2015-04" db="EMBL/GenBank/DDBJ databases">
        <authorList>
            <consortium name="Pathogen Informatics"/>
        </authorList>
    </citation>
    <scope>NUCLEOTIDE SEQUENCE [LARGE SCALE GENOMIC DNA]</scope>
    <source>
        <strain evidence="1 2">SGS1</strain>
    </source>
</reference>
<evidence type="ECO:0000313" key="1">
    <source>
        <dbReference type="EMBL" id="CRG99072.1"/>
    </source>
</evidence>
<dbReference type="GeneID" id="39735173"/>
<keyword evidence="2" id="KW-1185">Reference proteome</keyword>
<dbReference type="Proteomes" id="UP000220158">
    <property type="component" value="Chromosome 6"/>
</dbReference>
<evidence type="ECO:0000313" key="2">
    <source>
        <dbReference type="Proteomes" id="UP000220158"/>
    </source>
</evidence>
<proteinExistence type="predicted"/>
<protein>
    <submittedName>
        <fullName evidence="1">Uncharacterized protein</fullName>
    </submittedName>
</protein>
<organism evidence="1 2">
    <name type="scientific">Plasmodium relictum</name>
    <dbReference type="NCBI Taxonomy" id="85471"/>
    <lineage>
        <taxon>Eukaryota</taxon>
        <taxon>Sar</taxon>
        <taxon>Alveolata</taxon>
        <taxon>Apicomplexa</taxon>
        <taxon>Aconoidasida</taxon>
        <taxon>Haemosporida</taxon>
        <taxon>Plasmodiidae</taxon>
        <taxon>Plasmodium</taxon>
        <taxon>Plasmodium (Haemamoeba)</taxon>
    </lineage>
</organism>
<name>A0A1J1H3E5_PLARL</name>
<dbReference type="RefSeq" id="XP_028532080.1">
    <property type="nucleotide sequence ID" value="XM_028675497.1"/>
</dbReference>
<dbReference type="EMBL" id="LN835301">
    <property type="protein sequence ID" value="CRG99072.1"/>
    <property type="molecule type" value="Genomic_DNA"/>
</dbReference>
<dbReference type="VEuPathDB" id="PlasmoDB:PRELSG_0604700"/>
<accession>A0A1J1H3E5</accession>
<dbReference type="OMA" id="CYMNKLL"/>
<sequence>MNSSNILNKSKELIGIFLKYFKNDESSVKYLNECKNLDISEYYSVFYILYSDIINNDKDLVIYKDHLLFLSFCYMNKLLEKSYKIYSIEEKINIRNNFINILFSIALDYNHVIDNNILSLKEKSNNLIKKKFMEDFMNENNFILECYFNLKDKYLISNYMNSIRNKYSQILSILCMYNEYTYFRYLLNFITFFVCENLKRILSICDHKEKENNYTLNDNNNFQKINNDYFNTVLQISINFFKEIFYKISNENYSNVFNKQQLNNFRTIIINDINELFQFFSIVFYYCFHFNKKNEFELLIECIKELSFFLPAYIFFNESTSPAKFLLNLLLLYFRKNSCNCINDNNNYNGINNSTLSLNSFYKLYDRYLSIDELKYTIYINNFLQNKDIIENLLIIFLNIIEYISKINNKTFFQLNENELMQFLDNYFNIDLNFYDINNYEFQKIYIKMILNLSCIPISNYLHKRENKLKCLHIFIINIFKNIYHPNIKILINILTICKNIFDYNKDLIYIKNKDSEIESKIYNIYKTDKESLLNINNEKIFNNQFIITCDDFKKLFILMFIRFLKIPIYKENNSLNKKLLIEFVSNYVNQYNKEWFDTYYEYMKKYQNSYNNDNNNNNKNNNKHDLKQKIISLLKVLVALNHEVFHFIIEVFCDFFKFYDNINVTNLCNEMVKVHDYFIYVLVRAYYQLLKNFIEILKDSKRLVTGDNKEISTNVISYQISNLENEKSVRDIYIQNKINLRNSIENKIIELSSKEENNNMFNNYCSLNKNEMNSDNINNQNREELKKKKEHIDLELFIIKCIEKYNCSPYYEICNKCIVNLLNCYKVILQKDFVDFSKISLDFALFESKRLQFISETAYILNYNKDFAFFMMENLVKNITQNNSENSIELKKNYLDIFTSIIINLENFISNDMIEKILNTFLEYKKSTNIFKCNKEFCIFLLTLISILKEDCVNKKVIYVKLVLQDTYDFLTNFNKNITNFDRLYDLFYVNSNDNDKKIETSHSLFDIFKIIYSYFSLFSYYNIQHKIKSSKKESENYCYNQNKENSINMKERDIYQLMKNNISLINENEILQISINLFSNVFCIYSLFSYMINNNISFEKYTNCCLEASYFHLNQNDKEVFNLCNLNNKNSNKNSNNDFNNKNSIRKSNFTFKLLHENICNIIKRFIKEGYLFIYNDSIHILNNILSSSFSYMPFYYININTLSVYLCLSEQLKYLIYNKIINELIIQWYFQVFSQFFEKNFLYIREECEHIKKINSELSTKTNINEDDYVMYHDYLYNNKKYILNYLKICKNFFVTPNDFKNNNDKIFYQNIYNNNNNNNNNQNVLLDSFLSTMEYLLNYYDCDIIKKCLNSLVEISETIINLTFNSSHFHFYIQIIKIVLKVFLLYNPQILILSQYKEDKENNNIFNEYTEEKVEVYIGEMNLFMKNDPLELNSFLNIFTSALIRISKNYFLLQKNIFNINENMSFKELLNIDSVKIFLMLFQNIENSNSFNIEAIVTDLLKQNNSEYFKNVLIQYKLHKENKDNNTL</sequence>
<gene>
    <name evidence="1" type="ORF">PRELSG_0604700</name>
</gene>
<dbReference type="OrthoDB" id="375802at2759"/>